<dbReference type="InterPro" id="IPR036249">
    <property type="entry name" value="Thioredoxin-like_sf"/>
</dbReference>
<dbReference type="SUPFAM" id="SSF52833">
    <property type="entry name" value="Thioredoxin-like"/>
    <property type="match status" value="1"/>
</dbReference>
<dbReference type="CDD" id="cd02988">
    <property type="entry name" value="Phd_like_VIAF"/>
    <property type="match status" value="1"/>
</dbReference>
<dbReference type="WBParaSite" id="TREG1_116700.1">
    <property type="protein sequence ID" value="TREG1_116700.1"/>
    <property type="gene ID" value="TREG1_116700"/>
</dbReference>
<reference evidence="4" key="1">
    <citation type="submission" date="2022-06" db="EMBL/GenBank/DDBJ databases">
        <authorList>
            <person name="Berger JAMES D."/>
            <person name="Berger JAMES D."/>
        </authorList>
    </citation>
    <scope>NUCLEOTIDE SEQUENCE [LARGE SCALE GENOMIC DNA]</scope>
</reference>
<dbReference type="InterPro" id="IPR051498">
    <property type="entry name" value="Phosducin-like_chap/apop_reg"/>
</dbReference>
<accession>A0AA85IYM0</accession>
<dbReference type="InterPro" id="IPR024253">
    <property type="entry name" value="Phosducin_thioredoxin-like_dom"/>
</dbReference>
<dbReference type="GO" id="GO:0005737">
    <property type="term" value="C:cytoplasm"/>
    <property type="evidence" value="ECO:0007669"/>
    <property type="project" value="TreeGrafter"/>
</dbReference>
<reference evidence="5" key="2">
    <citation type="submission" date="2023-11" db="UniProtKB">
        <authorList>
            <consortium name="WormBaseParasite"/>
        </authorList>
    </citation>
    <scope>IDENTIFICATION</scope>
</reference>
<proteinExistence type="inferred from homology"/>
<comment type="similarity">
    <text evidence="1">Belongs to the phosducin family.</text>
</comment>
<feature type="compositionally biased region" description="Acidic residues" evidence="2">
    <location>
        <begin position="1"/>
        <end position="10"/>
    </location>
</feature>
<evidence type="ECO:0000256" key="1">
    <source>
        <dbReference type="ARBA" id="ARBA00009686"/>
    </source>
</evidence>
<sequence>MEDPNADTEWNDILRQKGILPPKKVEPEEELPPPPDPKTILDNLKSNELDEKFDLLEDGEVDEEEARFLEEYRRKRIAMLKEEACKPRFGCVREVTKADWTTEVTNAGDDIFVIVHISEKGHALCSLIDNHLRKLAQKFPKVKFLRGESCLCIPNYPSSNLPSILVYKSGDLKEQLIGPNAVGGNSVTVKIG</sequence>
<feature type="region of interest" description="Disordered" evidence="2">
    <location>
        <begin position="1"/>
        <end position="40"/>
    </location>
</feature>
<feature type="domain" description="Phosducin" evidence="3">
    <location>
        <begin position="61"/>
        <end position="177"/>
    </location>
</feature>
<evidence type="ECO:0000256" key="2">
    <source>
        <dbReference type="SAM" id="MobiDB-lite"/>
    </source>
</evidence>
<name>A0AA85IYM0_TRIRE</name>
<dbReference type="PANTHER" id="PTHR45809">
    <property type="entry name" value="VIRAL IAP-ASSOCIATED FACTOR HOMOLOG"/>
    <property type="match status" value="1"/>
</dbReference>
<dbReference type="Pfam" id="PF02114">
    <property type="entry name" value="Phosducin"/>
    <property type="match status" value="1"/>
</dbReference>
<evidence type="ECO:0000313" key="4">
    <source>
        <dbReference type="Proteomes" id="UP000050795"/>
    </source>
</evidence>
<dbReference type="Gene3D" id="3.40.30.10">
    <property type="entry name" value="Glutaredoxin"/>
    <property type="match status" value="1"/>
</dbReference>
<evidence type="ECO:0000313" key="5">
    <source>
        <dbReference type="WBParaSite" id="TREG1_116700.1"/>
    </source>
</evidence>
<dbReference type="AlphaFoldDB" id="A0AA85IYM0"/>
<keyword evidence="4" id="KW-1185">Reference proteome</keyword>
<evidence type="ECO:0000259" key="3">
    <source>
        <dbReference type="Pfam" id="PF02114"/>
    </source>
</evidence>
<organism evidence="4 5">
    <name type="scientific">Trichobilharzia regenti</name>
    <name type="common">Nasal bird schistosome</name>
    <dbReference type="NCBI Taxonomy" id="157069"/>
    <lineage>
        <taxon>Eukaryota</taxon>
        <taxon>Metazoa</taxon>
        <taxon>Spiralia</taxon>
        <taxon>Lophotrochozoa</taxon>
        <taxon>Platyhelminthes</taxon>
        <taxon>Trematoda</taxon>
        <taxon>Digenea</taxon>
        <taxon>Strigeidida</taxon>
        <taxon>Schistosomatoidea</taxon>
        <taxon>Schistosomatidae</taxon>
        <taxon>Trichobilharzia</taxon>
    </lineage>
</organism>
<dbReference type="PANTHER" id="PTHR45809:SF3">
    <property type="entry name" value="VIRAL IAP-ASSOCIATED FACTOR HOMOLOG"/>
    <property type="match status" value="1"/>
</dbReference>
<dbReference type="Proteomes" id="UP000050795">
    <property type="component" value="Unassembled WGS sequence"/>
</dbReference>
<protein>
    <recommendedName>
        <fullName evidence="3">Phosducin domain-containing protein</fullName>
    </recommendedName>
</protein>
<dbReference type="GO" id="GO:0006457">
    <property type="term" value="P:protein folding"/>
    <property type="evidence" value="ECO:0007669"/>
    <property type="project" value="TreeGrafter"/>
</dbReference>